<evidence type="ECO:0000256" key="7">
    <source>
        <dbReference type="RuleBase" id="RU003619"/>
    </source>
</evidence>
<dbReference type="InterPro" id="IPR020606">
    <property type="entry name" value="Ribosomal_uS7_CS"/>
</dbReference>
<evidence type="ECO:0000313" key="9">
    <source>
        <dbReference type="EMBL" id="KTD19979.1"/>
    </source>
</evidence>
<dbReference type="GO" id="GO:0000049">
    <property type="term" value="F:tRNA binding"/>
    <property type="evidence" value="ECO:0007669"/>
    <property type="project" value="UniProtKB-UniRule"/>
</dbReference>
<gene>
    <name evidence="6 9" type="primary">rpsG</name>
    <name evidence="9" type="ORF">Lisr_1829</name>
</gene>
<keyword evidence="6" id="KW-0820">tRNA-binding</keyword>
<evidence type="ECO:0000256" key="4">
    <source>
        <dbReference type="ARBA" id="ARBA00022980"/>
    </source>
</evidence>
<dbReference type="GO" id="GO:0003735">
    <property type="term" value="F:structural constituent of ribosome"/>
    <property type="evidence" value="ECO:0007669"/>
    <property type="project" value="InterPro"/>
</dbReference>
<evidence type="ECO:0000256" key="1">
    <source>
        <dbReference type="ARBA" id="ARBA00007151"/>
    </source>
</evidence>
<reference evidence="9 10" key="1">
    <citation type="submission" date="2015-11" db="EMBL/GenBank/DDBJ databases">
        <title>Genomic analysis of 38 Legionella species identifies large and diverse effector repertoires.</title>
        <authorList>
            <person name="Burstein D."/>
            <person name="Amaro F."/>
            <person name="Zusman T."/>
            <person name="Lifshitz Z."/>
            <person name="Cohen O."/>
            <person name="Gilbert J.A."/>
            <person name="Pupko T."/>
            <person name="Shuman H.A."/>
            <person name="Segal G."/>
        </authorList>
    </citation>
    <scope>NUCLEOTIDE SEQUENCE [LARGE SCALE GENOMIC DNA]</scope>
    <source>
        <strain evidence="9 10">Bercovier 4</strain>
    </source>
</reference>
<accession>A0A0W0VIR6</accession>
<dbReference type="NCBIfam" id="TIGR01029">
    <property type="entry name" value="rpsG_bact"/>
    <property type="match status" value="1"/>
</dbReference>
<keyword evidence="3 6" id="KW-0694">RNA-binding</keyword>
<dbReference type="GO" id="GO:0019843">
    <property type="term" value="F:rRNA binding"/>
    <property type="evidence" value="ECO:0007669"/>
    <property type="project" value="UniProtKB-UniRule"/>
</dbReference>
<dbReference type="RefSeq" id="WP_058502159.1">
    <property type="nucleotide sequence ID" value="NZ_CAAAJA010000066.1"/>
</dbReference>
<dbReference type="SUPFAM" id="SSF47973">
    <property type="entry name" value="Ribosomal protein S7"/>
    <property type="match status" value="1"/>
</dbReference>
<dbReference type="PROSITE" id="PS00052">
    <property type="entry name" value="RIBOSOMAL_S7"/>
    <property type="match status" value="1"/>
</dbReference>
<evidence type="ECO:0000256" key="6">
    <source>
        <dbReference type="HAMAP-Rule" id="MF_00480"/>
    </source>
</evidence>
<comment type="function">
    <text evidence="6">One of the primary rRNA binding proteins, it binds directly to 16S rRNA where it nucleates assembly of the head domain of the 30S subunit. Is located at the subunit interface close to the decoding center, probably blocks exit of the E-site tRNA.</text>
</comment>
<proteinExistence type="inferred from homology"/>
<dbReference type="InterPro" id="IPR000235">
    <property type="entry name" value="Ribosomal_uS7"/>
</dbReference>
<comment type="caution">
    <text evidence="9">The sequence shown here is derived from an EMBL/GenBank/DDBJ whole genome shotgun (WGS) entry which is preliminary data.</text>
</comment>
<dbReference type="FunFam" id="1.10.455.10:FF:000001">
    <property type="entry name" value="30S ribosomal protein S7"/>
    <property type="match status" value="1"/>
</dbReference>
<organism evidence="9 10">
    <name type="scientific">Legionella israelensis</name>
    <dbReference type="NCBI Taxonomy" id="454"/>
    <lineage>
        <taxon>Bacteria</taxon>
        <taxon>Pseudomonadati</taxon>
        <taxon>Pseudomonadota</taxon>
        <taxon>Gammaproteobacteria</taxon>
        <taxon>Legionellales</taxon>
        <taxon>Legionellaceae</taxon>
        <taxon>Legionella</taxon>
    </lineage>
</organism>
<sequence length="172" mass="19470">MPRRREVPKREILPDPKHNSELLAKFINVLMVNGKKSIAEKIIYGALELMQQRLHKSKKSDDSDSGDAEGGSALKYFETALENVKPTVEVRSRRVGGATYQVPVEVRMDRSIALGMRWIVKAARTRGEKGMMMRLAGELSDAYENKGAAVKKREDTHKMAKANQAFAHFRWN</sequence>
<name>A0A0W0VIR6_9GAMM</name>
<dbReference type="AlphaFoldDB" id="A0A0W0VIR6"/>
<comment type="subunit">
    <text evidence="6">Part of the 30S ribosomal subunit. Contacts proteins S9 and S11.</text>
</comment>
<evidence type="ECO:0000256" key="5">
    <source>
        <dbReference type="ARBA" id="ARBA00023274"/>
    </source>
</evidence>
<keyword evidence="4 6" id="KW-0689">Ribosomal protein</keyword>
<dbReference type="Proteomes" id="UP000054761">
    <property type="component" value="Unassembled WGS sequence"/>
</dbReference>
<dbReference type="Gene3D" id="1.10.455.10">
    <property type="entry name" value="Ribosomal protein S7 domain"/>
    <property type="match status" value="1"/>
</dbReference>
<dbReference type="CDD" id="cd14869">
    <property type="entry name" value="uS7_Bacteria"/>
    <property type="match status" value="1"/>
</dbReference>
<dbReference type="InterPro" id="IPR036823">
    <property type="entry name" value="Ribosomal_uS7_dom_sf"/>
</dbReference>
<evidence type="ECO:0000259" key="8">
    <source>
        <dbReference type="Pfam" id="PF00177"/>
    </source>
</evidence>
<evidence type="ECO:0000256" key="3">
    <source>
        <dbReference type="ARBA" id="ARBA00022884"/>
    </source>
</evidence>
<dbReference type="EMBL" id="LNYH01000108">
    <property type="protein sequence ID" value="KTD19979.1"/>
    <property type="molecule type" value="Genomic_DNA"/>
</dbReference>
<dbReference type="PATRIC" id="fig|454.4.peg.1992"/>
<dbReference type="InterPro" id="IPR005717">
    <property type="entry name" value="Ribosomal_uS7_bac/org-type"/>
</dbReference>
<dbReference type="GO" id="GO:0006412">
    <property type="term" value="P:translation"/>
    <property type="evidence" value="ECO:0007669"/>
    <property type="project" value="UniProtKB-UniRule"/>
</dbReference>
<dbReference type="GO" id="GO:0015935">
    <property type="term" value="C:small ribosomal subunit"/>
    <property type="evidence" value="ECO:0007669"/>
    <property type="project" value="InterPro"/>
</dbReference>
<keyword evidence="2 6" id="KW-0699">rRNA-binding</keyword>
<keyword evidence="10" id="KW-1185">Reference proteome</keyword>
<evidence type="ECO:0000313" key="10">
    <source>
        <dbReference type="Proteomes" id="UP000054761"/>
    </source>
</evidence>
<comment type="similarity">
    <text evidence="1 6 7">Belongs to the universal ribosomal protein uS7 family.</text>
</comment>
<dbReference type="PIRSF" id="PIRSF002122">
    <property type="entry name" value="RPS7p_RPS7a_RPS5e_RPS7o"/>
    <property type="match status" value="1"/>
</dbReference>
<feature type="domain" description="Small ribosomal subunit protein uS7" evidence="8">
    <location>
        <begin position="2"/>
        <end position="164"/>
    </location>
</feature>
<dbReference type="HAMAP" id="MF_00480_B">
    <property type="entry name" value="Ribosomal_uS7_B"/>
    <property type="match status" value="1"/>
</dbReference>
<dbReference type="STRING" id="454.Lisr_1829"/>
<dbReference type="PANTHER" id="PTHR11205">
    <property type="entry name" value="RIBOSOMAL PROTEIN S7"/>
    <property type="match status" value="1"/>
</dbReference>
<dbReference type="Pfam" id="PF00177">
    <property type="entry name" value="Ribosomal_S7"/>
    <property type="match status" value="1"/>
</dbReference>
<keyword evidence="5 6" id="KW-0687">Ribonucleoprotein</keyword>
<protein>
    <recommendedName>
        <fullName evidence="6">Small ribosomal subunit protein uS7</fullName>
    </recommendedName>
</protein>
<dbReference type="OrthoDB" id="9807653at2"/>
<evidence type="ECO:0000256" key="2">
    <source>
        <dbReference type="ARBA" id="ARBA00022730"/>
    </source>
</evidence>
<dbReference type="InterPro" id="IPR023798">
    <property type="entry name" value="Ribosomal_uS7_dom"/>
</dbReference>